<dbReference type="SUPFAM" id="SSF46785">
    <property type="entry name" value="Winged helix' DNA-binding domain"/>
    <property type="match status" value="1"/>
</dbReference>
<dbReference type="PANTHER" id="PTHR30126:SF64">
    <property type="entry name" value="HTH-TYPE TRANSCRIPTIONAL REGULATOR CITR"/>
    <property type="match status" value="1"/>
</dbReference>
<keyword evidence="3" id="KW-0238">DNA-binding</keyword>
<dbReference type="GO" id="GO:0003700">
    <property type="term" value="F:DNA-binding transcription factor activity"/>
    <property type="evidence" value="ECO:0007669"/>
    <property type="project" value="InterPro"/>
</dbReference>
<dbReference type="Gene3D" id="3.40.190.10">
    <property type="entry name" value="Periplasmic binding protein-like II"/>
    <property type="match status" value="2"/>
</dbReference>
<dbReference type="Gene3D" id="1.10.10.10">
    <property type="entry name" value="Winged helix-like DNA-binding domain superfamily/Winged helix DNA-binding domain"/>
    <property type="match status" value="1"/>
</dbReference>
<name>A0A268NUI7_SHOCL</name>
<organism evidence="5 6">
    <name type="scientific">Shouchella clausii</name>
    <name type="common">Alkalihalobacillus clausii</name>
    <dbReference type="NCBI Taxonomy" id="79880"/>
    <lineage>
        <taxon>Bacteria</taxon>
        <taxon>Bacillati</taxon>
        <taxon>Bacillota</taxon>
        <taxon>Bacilli</taxon>
        <taxon>Bacillales</taxon>
        <taxon>Bacillaceae</taxon>
        <taxon>Shouchella</taxon>
    </lineage>
</organism>
<keyword evidence="2" id="KW-0805">Transcription regulation</keyword>
<dbReference type="PROSITE" id="PS50931">
    <property type="entry name" value="HTH_LYSR"/>
    <property type="match status" value="1"/>
</dbReference>
<dbReference type="OMA" id="NIHWIES"/>
<evidence type="ECO:0000256" key="4">
    <source>
        <dbReference type="ARBA" id="ARBA00023163"/>
    </source>
</evidence>
<reference evidence="5 6" key="1">
    <citation type="submission" date="2017-07" db="EMBL/GenBank/DDBJ databases">
        <title>Isolation and whole genome analysis of endospore-forming bacteria from heroin.</title>
        <authorList>
            <person name="Kalinowski J."/>
            <person name="Ahrens B."/>
            <person name="Al-Dilaimi A."/>
            <person name="Winkler A."/>
            <person name="Wibberg D."/>
            <person name="Schleenbecker U."/>
            <person name="Ruckert C."/>
            <person name="Wolfel R."/>
            <person name="Grass G."/>
        </authorList>
    </citation>
    <scope>NUCLEOTIDE SEQUENCE [LARGE SCALE GENOMIC DNA]</scope>
    <source>
        <strain evidence="5 6">7539</strain>
    </source>
</reference>
<dbReference type="GO" id="GO:0000976">
    <property type="term" value="F:transcription cis-regulatory region binding"/>
    <property type="evidence" value="ECO:0007669"/>
    <property type="project" value="TreeGrafter"/>
</dbReference>
<keyword evidence="4" id="KW-0804">Transcription</keyword>
<dbReference type="EMBL" id="NPCC01000038">
    <property type="protein sequence ID" value="PAE87173.1"/>
    <property type="molecule type" value="Genomic_DNA"/>
</dbReference>
<dbReference type="InterPro" id="IPR000847">
    <property type="entry name" value="LysR_HTH_N"/>
</dbReference>
<evidence type="ECO:0000256" key="2">
    <source>
        <dbReference type="ARBA" id="ARBA00023015"/>
    </source>
</evidence>
<proteinExistence type="inferred from homology"/>
<dbReference type="Pfam" id="PF00126">
    <property type="entry name" value="HTH_1"/>
    <property type="match status" value="1"/>
</dbReference>
<dbReference type="InterPro" id="IPR036390">
    <property type="entry name" value="WH_DNA-bd_sf"/>
</dbReference>
<dbReference type="RefSeq" id="WP_011248876.1">
    <property type="nucleotide sequence ID" value="NZ_BOQQ01000004.1"/>
</dbReference>
<dbReference type="SUPFAM" id="SSF53850">
    <property type="entry name" value="Periplasmic binding protein-like II"/>
    <property type="match status" value="1"/>
</dbReference>
<gene>
    <name evidence="5" type="ORF">CHH72_19415</name>
</gene>
<evidence type="ECO:0000313" key="5">
    <source>
        <dbReference type="EMBL" id="PAE87173.1"/>
    </source>
</evidence>
<dbReference type="PANTHER" id="PTHR30126">
    <property type="entry name" value="HTH-TYPE TRANSCRIPTIONAL REGULATOR"/>
    <property type="match status" value="1"/>
</dbReference>
<dbReference type="InterPro" id="IPR036388">
    <property type="entry name" value="WH-like_DNA-bd_sf"/>
</dbReference>
<dbReference type="CDD" id="cd05466">
    <property type="entry name" value="PBP2_LTTR_substrate"/>
    <property type="match status" value="1"/>
</dbReference>
<evidence type="ECO:0000256" key="1">
    <source>
        <dbReference type="ARBA" id="ARBA00009437"/>
    </source>
</evidence>
<dbReference type="AlphaFoldDB" id="A0A268NUI7"/>
<dbReference type="PRINTS" id="PR00039">
    <property type="entry name" value="HTHLYSR"/>
</dbReference>
<dbReference type="Proteomes" id="UP000216207">
    <property type="component" value="Unassembled WGS sequence"/>
</dbReference>
<dbReference type="Pfam" id="PF03466">
    <property type="entry name" value="LysR_substrate"/>
    <property type="match status" value="1"/>
</dbReference>
<comment type="caution">
    <text evidence="5">The sequence shown here is derived from an EMBL/GenBank/DDBJ whole genome shotgun (WGS) entry which is preliminary data.</text>
</comment>
<dbReference type="InterPro" id="IPR005119">
    <property type="entry name" value="LysR_subst-bd"/>
</dbReference>
<comment type="similarity">
    <text evidence="1">Belongs to the LysR transcriptional regulatory family.</text>
</comment>
<evidence type="ECO:0000256" key="3">
    <source>
        <dbReference type="ARBA" id="ARBA00023125"/>
    </source>
</evidence>
<evidence type="ECO:0000313" key="6">
    <source>
        <dbReference type="Proteomes" id="UP000216207"/>
    </source>
</evidence>
<sequence length="291" mass="32251">MNIHWIESFLAAAKYENFRKAAAYLYVSQPTVTVHIHQLEKALGVPLFKRTGRQVVLTAYGKSYLPYARNIYDAYHEGVSFISKKRQGYESTLKIAVSPLVASSYLPYWVKAFVKKQAATEVVVDVVESAAIGQMVESGRADVGLSRMPVEQTGSECARLQTEKLLFVVPHDGRDAENGPPIHYEEALAEMVLLSGNHPVYWEDVLLACRRIVPGLKEMHVSQVHVTKRFIEEGLGCSILPESAVRRELAEGRMLEAETAGLPLPTVSTYMVTKSPSAEAEAFVKLVKSLA</sequence>
<dbReference type="FunFam" id="1.10.10.10:FF:000001">
    <property type="entry name" value="LysR family transcriptional regulator"/>
    <property type="match status" value="1"/>
</dbReference>
<accession>A0A268NUI7</accession>
<protein>
    <submittedName>
        <fullName evidence="5">LysR family transcriptional regulator</fullName>
    </submittedName>
</protein>